<organism evidence="1 3">
    <name type="scientific">Marivita cryptomonadis</name>
    <dbReference type="NCBI Taxonomy" id="505252"/>
    <lineage>
        <taxon>Bacteria</taxon>
        <taxon>Pseudomonadati</taxon>
        <taxon>Pseudomonadota</taxon>
        <taxon>Alphaproteobacteria</taxon>
        <taxon>Rhodobacterales</taxon>
        <taxon>Roseobacteraceae</taxon>
        <taxon>Marivita</taxon>
    </lineage>
</organism>
<evidence type="ECO:0000313" key="1">
    <source>
        <dbReference type="EMBL" id="MBM2413186.1"/>
    </source>
</evidence>
<evidence type="ECO:0008006" key="5">
    <source>
        <dbReference type="Google" id="ProtNLM"/>
    </source>
</evidence>
<dbReference type="InterPro" id="IPR045384">
    <property type="entry name" value="DUF6527"/>
</dbReference>
<evidence type="ECO:0000313" key="4">
    <source>
        <dbReference type="Proteomes" id="UP000809440"/>
    </source>
</evidence>
<dbReference type="Proteomes" id="UP000809440">
    <property type="component" value="Unassembled WGS sequence"/>
</dbReference>
<dbReference type="EMBL" id="JAFBXE010000007">
    <property type="protein sequence ID" value="MBM2413186.1"/>
    <property type="molecule type" value="Genomic_DNA"/>
</dbReference>
<dbReference type="Proteomes" id="UP000755667">
    <property type="component" value="Unassembled WGS sequence"/>
</dbReference>
<proteinExistence type="predicted"/>
<sequence>MEILGRKIFKLPDGRIGFNCPACLVPHVVPLKNGPGRNWGYNGNPDAPTLTPCIVWEHGDSYCHCSVSDGEITFFSDSYHHLSGETLDLPDVTAALIPEAD</sequence>
<comment type="caution">
    <text evidence="1">The sequence shown here is derived from an EMBL/GenBank/DDBJ whole genome shotgun (WGS) entry which is preliminary data.</text>
</comment>
<protein>
    <recommendedName>
        <fullName evidence="5">Ammonia monooxygenase</fullName>
    </recommendedName>
</protein>
<dbReference type="Pfam" id="PF20137">
    <property type="entry name" value="BubE"/>
    <property type="match status" value="1"/>
</dbReference>
<name>A0A9Q2S095_9RHOB</name>
<dbReference type="EMBL" id="JAFBXF010000007">
    <property type="protein sequence ID" value="MBM2417854.1"/>
    <property type="molecule type" value="Genomic_DNA"/>
</dbReference>
<gene>
    <name evidence="1" type="ORF">JQX41_12785</name>
    <name evidence="2" type="ORF">JQX48_12790</name>
</gene>
<accession>A0A9Q2S095</accession>
<evidence type="ECO:0000313" key="3">
    <source>
        <dbReference type="Proteomes" id="UP000755667"/>
    </source>
</evidence>
<evidence type="ECO:0000313" key="2">
    <source>
        <dbReference type="EMBL" id="MBM2417854.1"/>
    </source>
</evidence>
<keyword evidence="4" id="KW-1185">Reference proteome</keyword>
<dbReference type="RefSeq" id="WP_138487974.1">
    <property type="nucleotide sequence ID" value="NZ_JAFBWU010000007.1"/>
</dbReference>
<dbReference type="AlphaFoldDB" id="A0A9Q2S095"/>
<reference evidence="1 4" key="1">
    <citation type="submission" date="2021-01" db="EMBL/GenBank/DDBJ databases">
        <title>Diatom-associated Roseobacters Show Island Model of Population Structure.</title>
        <authorList>
            <person name="Qu L."/>
            <person name="Feng X."/>
            <person name="Chen Y."/>
            <person name="Li L."/>
            <person name="Wang X."/>
            <person name="Hu Z."/>
            <person name="Wang H."/>
            <person name="Luo H."/>
        </authorList>
    </citation>
    <scope>NUCLEOTIDE SEQUENCE</scope>
    <source>
        <strain evidence="2 4">CC28-63</strain>
        <strain evidence="1">CC28-69</strain>
    </source>
</reference>